<reference evidence="1 2" key="1">
    <citation type="journal article" date="2022" name="Res Sq">
        <title>Evolution of multicellular longitudinally dividing oral cavity symbionts (Neisseriaceae).</title>
        <authorList>
            <person name="Nyongesa S."/>
            <person name="Weber P."/>
            <person name="Bernet E."/>
            <person name="Pullido F."/>
            <person name="Nieckarz M."/>
            <person name="Delaby M."/>
            <person name="Nieves C."/>
            <person name="Viehboeck T."/>
            <person name="Krause N."/>
            <person name="Rivera-Millot A."/>
            <person name="Nakamura A."/>
            <person name="Vischer N."/>
            <person name="VanNieuwenhze M."/>
            <person name="Brun Y."/>
            <person name="Cava F."/>
            <person name="Bulgheresi S."/>
            <person name="Veyrier F."/>
        </authorList>
    </citation>
    <scope>NUCLEOTIDE SEQUENCE [LARGE SCALE GENOMIC DNA]</scope>
    <source>
        <strain evidence="1 2">SN4</strain>
    </source>
</reference>
<dbReference type="EMBL" id="CP091511">
    <property type="protein sequence ID" value="UOO90963.1"/>
    <property type="molecule type" value="Genomic_DNA"/>
</dbReference>
<organism evidence="1 2">
    <name type="scientific">Vitreoscilla massiliensis</name>
    <dbReference type="NCBI Taxonomy" id="1689272"/>
    <lineage>
        <taxon>Bacteria</taxon>
        <taxon>Pseudomonadati</taxon>
        <taxon>Pseudomonadota</taxon>
        <taxon>Betaproteobacteria</taxon>
        <taxon>Neisseriales</taxon>
        <taxon>Neisseriaceae</taxon>
        <taxon>Vitreoscilla</taxon>
    </lineage>
</organism>
<evidence type="ECO:0000313" key="1">
    <source>
        <dbReference type="EMBL" id="UOO90963.1"/>
    </source>
</evidence>
<keyword evidence="2" id="KW-1185">Reference proteome</keyword>
<protein>
    <submittedName>
        <fullName evidence="1">Uncharacterized protein</fullName>
    </submittedName>
</protein>
<proteinExistence type="predicted"/>
<name>A0ABY4E909_9NEIS</name>
<dbReference type="RefSeq" id="WP_058305261.1">
    <property type="nucleotide sequence ID" value="NZ_CABKVG010000006.1"/>
</dbReference>
<sequence length="464" mass="51501">MPRSPKIPDYFWPQDSLEARLLHRLSADNQLATTPTAAVPADVLSQAQAQAHLHAVGLGADAKHTVEHAELLADIKDLVARIPQQAACNAFVAAISSAPAWWRDVLPAWALAQAMPLHEYQAYSVNSSTCRQCFMPAASADYDMQQLWLAHQDSWDYGTIFGPLHTWFVLQQALQTPLPLWPQPQPHDVYQWQQLLDLLRTLPPKLRYSKVREPVAKLFGIRAHAASSLLEALADCGFLNVPEHPGLLETWRSGAARDARPNVRVEVGGPLAWWQSDMGLNEALLQQCFGHLSVPSSEPPLPARPPAVALPEWAMPLFAPAPKVAAKLRYPHIEADIAAGDVYALPLPTGRWLLLYCHGEWAVQMAHKTVVYAVVEFLNAVCDDFPPHGAWQGLDFQPRQGKRSHYRCSGLARFRNIRRIAQNVALPTGTEPIDLQAACVFTKAADLAEMSRWHFDDDSISDTP</sequence>
<gene>
    <name evidence="1" type="ORF">LVJ82_08375</name>
</gene>
<dbReference type="Proteomes" id="UP000832011">
    <property type="component" value="Chromosome"/>
</dbReference>
<accession>A0ABY4E909</accession>
<evidence type="ECO:0000313" key="2">
    <source>
        <dbReference type="Proteomes" id="UP000832011"/>
    </source>
</evidence>